<dbReference type="PANTHER" id="PTHR32552:SF81">
    <property type="entry name" value="TONB-DEPENDENT OUTER MEMBRANE RECEPTOR"/>
    <property type="match status" value="1"/>
</dbReference>
<keyword evidence="4" id="KW-0410">Iron transport</keyword>
<dbReference type="GO" id="GO:0009279">
    <property type="term" value="C:cell outer membrane"/>
    <property type="evidence" value="ECO:0007669"/>
    <property type="project" value="UniProtKB-SubCell"/>
</dbReference>
<evidence type="ECO:0000256" key="13">
    <source>
        <dbReference type="SAM" id="SignalP"/>
    </source>
</evidence>
<comment type="caution">
    <text evidence="16">The sequence shown here is derived from an EMBL/GenBank/DDBJ whole genome shotgun (WGS) entry which is preliminary data.</text>
</comment>
<evidence type="ECO:0000256" key="4">
    <source>
        <dbReference type="ARBA" id="ARBA00022496"/>
    </source>
</evidence>
<keyword evidence="3 11" id="KW-1134">Transmembrane beta strand</keyword>
<dbReference type="CDD" id="cd01347">
    <property type="entry name" value="ligand_gated_channel"/>
    <property type="match status" value="1"/>
</dbReference>
<dbReference type="Gene3D" id="2.40.170.20">
    <property type="entry name" value="TonB-dependent receptor, beta-barrel domain"/>
    <property type="match status" value="1"/>
</dbReference>
<keyword evidence="13" id="KW-0732">Signal</keyword>
<keyword evidence="10 11" id="KW-0998">Cell outer membrane</keyword>
<keyword evidence="16" id="KW-0675">Receptor</keyword>
<dbReference type="InterPro" id="IPR036942">
    <property type="entry name" value="Beta-barrel_TonB_sf"/>
</dbReference>
<dbReference type="InterPro" id="IPR000531">
    <property type="entry name" value="Beta-barrel_TonB"/>
</dbReference>
<name>A0A7W7K6S1_9SPHN</name>
<evidence type="ECO:0000256" key="2">
    <source>
        <dbReference type="ARBA" id="ARBA00022448"/>
    </source>
</evidence>
<evidence type="ECO:0000256" key="8">
    <source>
        <dbReference type="ARBA" id="ARBA00023077"/>
    </source>
</evidence>
<keyword evidence="17" id="KW-1185">Reference proteome</keyword>
<dbReference type="InterPro" id="IPR039426">
    <property type="entry name" value="TonB-dep_rcpt-like"/>
</dbReference>
<gene>
    <name evidence="16" type="ORF">HNO88_000597</name>
</gene>
<evidence type="ECO:0000256" key="7">
    <source>
        <dbReference type="ARBA" id="ARBA00023065"/>
    </source>
</evidence>
<evidence type="ECO:0000256" key="1">
    <source>
        <dbReference type="ARBA" id="ARBA00004571"/>
    </source>
</evidence>
<evidence type="ECO:0000256" key="3">
    <source>
        <dbReference type="ARBA" id="ARBA00022452"/>
    </source>
</evidence>
<evidence type="ECO:0000256" key="9">
    <source>
        <dbReference type="ARBA" id="ARBA00023136"/>
    </source>
</evidence>
<reference evidence="16 17" key="1">
    <citation type="submission" date="2020-08" db="EMBL/GenBank/DDBJ databases">
        <title>Functional genomics of gut bacteria from endangered species of beetles.</title>
        <authorList>
            <person name="Carlos-Shanley C."/>
        </authorList>
    </citation>
    <scope>NUCLEOTIDE SEQUENCE [LARGE SCALE GENOMIC DNA]</scope>
    <source>
        <strain evidence="16 17">S00245</strain>
    </source>
</reference>
<comment type="similarity">
    <text evidence="11 12">Belongs to the TonB-dependent receptor family.</text>
</comment>
<evidence type="ECO:0000256" key="6">
    <source>
        <dbReference type="ARBA" id="ARBA00023004"/>
    </source>
</evidence>
<keyword evidence="9 11" id="KW-0472">Membrane</keyword>
<feature type="domain" description="TonB-dependent receptor-like beta-barrel" evidence="14">
    <location>
        <begin position="247"/>
        <end position="723"/>
    </location>
</feature>
<protein>
    <submittedName>
        <fullName evidence="16">Iron complex outermembrane receptor protein</fullName>
    </submittedName>
</protein>
<dbReference type="GO" id="GO:0006826">
    <property type="term" value="P:iron ion transport"/>
    <property type="evidence" value="ECO:0007669"/>
    <property type="project" value="UniProtKB-KW"/>
</dbReference>
<organism evidence="16 17">
    <name type="scientific">Novosphingobium chloroacetimidivorans</name>
    <dbReference type="NCBI Taxonomy" id="1428314"/>
    <lineage>
        <taxon>Bacteria</taxon>
        <taxon>Pseudomonadati</taxon>
        <taxon>Pseudomonadota</taxon>
        <taxon>Alphaproteobacteria</taxon>
        <taxon>Sphingomonadales</taxon>
        <taxon>Sphingomonadaceae</taxon>
        <taxon>Novosphingobium</taxon>
    </lineage>
</organism>
<evidence type="ECO:0000256" key="12">
    <source>
        <dbReference type="RuleBase" id="RU003357"/>
    </source>
</evidence>
<dbReference type="RefSeq" id="WP_184242584.1">
    <property type="nucleotide sequence ID" value="NZ_JACHLR010000002.1"/>
</dbReference>
<keyword evidence="6" id="KW-0408">Iron</keyword>
<keyword evidence="5 11" id="KW-0812">Transmembrane</keyword>
<proteinExistence type="inferred from homology"/>
<evidence type="ECO:0000256" key="11">
    <source>
        <dbReference type="PROSITE-ProRule" id="PRU01360"/>
    </source>
</evidence>
<dbReference type="Pfam" id="PF07715">
    <property type="entry name" value="Plug"/>
    <property type="match status" value="1"/>
</dbReference>
<feature type="domain" description="TonB-dependent receptor plug" evidence="15">
    <location>
        <begin position="59"/>
        <end position="164"/>
    </location>
</feature>
<evidence type="ECO:0000313" key="17">
    <source>
        <dbReference type="Proteomes" id="UP000555448"/>
    </source>
</evidence>
<feature type="signal peptide" evidence="13">
    <location>
        <begin position="1"/>
        <end position="29"/>
    </location>
</feature>
<dbReference type="Proteomes" id="UP000555448">
    <property type="component" value="Unassembled WGS sequence"/>
</dbReference>
<dbReference type="SUPFAM" id="SSF56935">
    <property type="entry name" value="Porins"/>
    <property type="match status" value="1"/>
</dbReference>
<dbReference type="EMBL" id="JACHLR010000002">
    <property type="protein sequence ID" value="MBB4857290.1"/>
    <property type="molecule type" value="Genomic_DNA"/>
</dbReference>
<evidence type="ECO:0000256" key="10">
    <source>
        <dbReference type="ARBA" id="ARBA00023237"/>
    </source>
</evidence>
<keyword evidence="2 11" id="KW-0813">Transport</keyword>
<dbReference type="PANTHER" id="PTHR32552">
    <property type="entry name" value="FERRICHROME IRON RECEPTOR-RELATED"/>
    <property type="match status" value="1"/>
</dbReference>
<keyword evidence="8 12" id="KW-0798">TonB box</keyword>
<dbReference type="AlphaFoldDB" id="A0A7W7K6S1"/>
<evidence type="ECO:0000256" key="5">
    <source>
        <dbReference type="ARBA" id="ARBA00022692"/>
    </source>
</evidence>
<evidence type="ECO:0000259" key="14">
    <source>
        <dbReference type="Pfam" id="PF00593"/>
    </source>
</evidence>
<comment type="subcellular location">
    <subcellularLocation>
        <location evidence="1 11">Cell outer membrane</location>
        <topology evidence="1 11">Multi-pass membrane protein</topology>
    </subcellularLocation>
</comment>
<evidence type="ECO:0000259" key="15">
    <source>
        <dbReference type="Pfam" id="PF07715"/>
    </source>
</evidence>
<dbReference type="InterPro" id="IPR012910">
    <property type="entry name" value="Plug_dom"/>
</dbReference>
<feature type="chain" id="PRO_5030528568" evidence="13">
    <location>
        <begin position="30"/>
        <end position="757"/>
    </location>
</feature>
<evidence type="ECO:0000313" key="16">
    <source>
        <dbReference type="EMBL" id="MBB4857290.1"/>
    </source>
</evidence>
<dbReference type="PROSITE" id="PS52016">
    <property type="entry name" value="TONB_DEPENDENT_REC_3"/>
    <property type="match status" value="1"/>
</dbReference>
<accession>A0A7W7K6S1</accession>
<keyword evidence="7" id="KW-0406">Ion transport</keyword>
<dbReference type="Pfam" id="PF00593">
    <property type="entry name" value="TonB_dep_Rec_b-barrel"/>
    <property type="match status" value="1"/>
</dbReference>
<sequence length="757" mass="81739">MRSSRSRVRVHALAGAGVLAVAMPTLAWAQQDPASQTSSLDTEGLEAIVVTAQRRQEDVQDVPIAVSAVSAATLDEAGIDVSRDLPQVIPSVQFSRSGASGLFFVRGVGTTNAAVGEEGANAFYVDGVYLGDLAQTINNFNNVERIEVLKGPQGTLFGRNATGGLIHVITRDPGDEVEMHGQFGYANYQTVDAKLYLATPLVEDKLGVDLAVTYRNQDKGWGRNLTLNREIHTENYWGARSKLVAKPTDTIKLTLAGDYYKNRDNLGVAWKIKPGTVGTGGFPGVEGQDSTSDQIPVTRQKVYGTSLTGEFDLGFATLTNVAAYRKARNASDFDVDGGPRNLIRITFVSTSRTIQEELRLSSNGTGALQWQAGFFYLNSKASNDSDFTGLAFSGSGVARQEIRADLKTNSYAGFGELTWKVTDTTQLTGGLRYTADRREFDGTSTNVLLNGTRLPPATQPIPRLKYNEWTYRVALRQDLTDGVNLYASVNRGFKAGSYSLQSPANAPFLPQTIMAYELGLKSELFNRKLRVNLAGFHYDIDDFQVRSAAVATPGANLILNAATVKVDGVEMEFEAAPADGLRLFGGATYLKSRFSKFGGPGADFQAPIVYPNPASCPAARFGTEDPGLLGPGPRTGGFLTCFGDVSGNRTPNSPKFAASLGASYTMPVGDTGKLQVTGLYSYNDGYYFEPDNVHRQGSYSLVNGSIEYRPTQTFGIALWGKNLFDKEYAIQDLTTATGVTEALGTPRTYGVDLKFDF</sequence>